<accession>A0A5E4YTH8</accession>
<dbReference type="Gene3D" id="1.10.10.690">
    <property type="entry name" value="YidB-like"/>
    <property type="match status" value="1"/>
</dbReference>
<name>A0A5E4YTH8_9BURK</name>
<sequence>MLGGGQAAPGTQGSPAGGPAVTDLLGSLGGLGGLAQVLQGGGLGDAVQSWIGTGANQPVSADQITQALGPGGQLQQLADTAGVTPDEAAQQLTGLLPEVVNHLTPGGDVPPGPLDLASLAQQFLGGAAKS</sequence>
<dbReference type="Pfam" id="PF20159">
    <property type="entry name" value="YidB"/>
    <property type="match status" value="1"/>
</dbReference>
<dbReference type="InterPro" id="IPR027405">
    <property type="entry name" value="YidB-like"/>
</dbReference>
<feature type="region of interest" description="Disordered" evidence="1">
    <location>
        <begin position="1"/>
        <end position="22"/>
    </location>
</feature>
<evidence type="ECO:0000256" key="1">
    <source>
        <dbReference type="SAM" id="MobiDB-lite"/>
    </source>
</evidence>
<dbReference type="InterPro" id="IPR045372">
    <property type="entry name" value="YidB"/>
</dbReference>
<reference evidence="2 3" key="1">
    <citation type="submission" date="2019-08" db="EMBL/GenBank/DDBJ databases">
        <authorList>
            <person name="Peeters C."/>
        </authorList>
    </citation>
    <scope>NUCLEOTIDE SEQUENCE [LARGE SCALE GENOMIC DNA]</scope>
    <source>
        <strain evidence="2 3">LMG 30175</strain>
    </source>
</reference>
<evidence type="ECO:0000313" key="3">
    <source>
        <dbReference type="Proteomes" id="UP000414233"/>
    </source>
</evidence>
<keyword evidence="3" id="KW-1185">Reference proteome</keyword>
<evidence type="ECO:0000313" key="2">
    <source>
        <dbReference type="EMBL" id="VVE51787.1"/>
    </source>
</evidence>
<dbReference type="AlphaFoldDB" id="A0A5E4YTH8"/>
<dbReference type="Proteomes" id="UP000414233">
    <property type="component" value="Unassembled WGS sequence"/>
</dbReference>
<proteinExistence type="predicted"/>
<organism evidence="2 3">
    <name type="scientific">Pandoraea terrae</name>
    <dbReference type="NCBI Taxonomy" id="1537710"/>
    <lineage>
        <taxon>Bacteria</taxon>
        <taxon>Pseudomonadati</taxon>
        <taxon>Pseudomonadota</taxon>
        <taxon>Betaproteobacteria</taxon>
        <taxon>Burkholderiales</taxon>
        <taxon>Burkholderiaceae</taxon>
        <taxon>Pandoraea</taxon>
    </lineage>
</organism>
<evidence type="ECO:0008006" key="4">
    <source>
        <dbReference type="Google" id="ProtNLM"/>
    </source>
</evidence>
<dbReference type="SUPFAM" id="SSF140804">
    <property type="entry name" value="YidB-like"/>
    <property type="match status" value="1"/>
</dbReference>
<protein>
    <recommendedName>
        <fullName evidence="4">DUF937 domain-containing protein</fullName>
    </recommendedName>
</protein>
<dbReference type="EMBL" id="CABPRZ010000026">
    <property type="protein sequence ID" value="VVE51787.1"/>
    <property type="molecule type" value="Genomic_DNA"/>
</dbReference>
<gene>
    <name evidence="2" type="ORF">PTE30175_04637</name>
</gene>